<dbReference type="PANTHER" id="PTHR46961:SF8">
    <property type="entry name" value="DYNEIN AXONEMAL HEAVY CHAIN 7"/>
    <property type="match status" value="1"/>
</dbReference>
<evidence type="ECO:0000259" key="1">
    <source>
        <dbReference type="Pfam" id="PF18199"/>
    </source>
</evidence>
<dbReference type="InterPro" id="IPR026983">
    <property type="entry name" value="DHC"/>
</dbReference>
<dbReference type="Pfam" id="PF18199">
    <property type="entry name" value="Dynein_C"/>
    <property type="match status" value="1"/>
</dbReference>
<dbReference type="Gene3D" id="3.10.490.20">
    <property type="match status" value="1"/>
</dbReference>
<dbReference type="GO" id="GO:0030286">
    <property type="term" value="C:dynein complex"/>
    <property type="evidence" value="ECO:0007669"/>
    <property type="project" value="InterPro"/>
</dbReference>
<organism evidence="2">
    <name type="scientific">Clastoptera arizonana</name>
    <name type="common">Arizona spittle bug</name>
    <dbReference type="NCBI Taxonomy" id="38151"/>
    <lineage>
        <taxon>Eukaryota</taxon>
        <taxon>Metazoa</taxon>
        <taxon>Ecdysozoa</taxon>
        <taxon>Arthropoda</taxon>
        <taxon>Hexapoda</taxon>
        <taxon>Insecta</taxon>
        <taxon>Pterygota</taxon>
        <taxon>Neoptera</taxon>
        <taxon>Paraneoptera</taxon>
        <taxon>Hemiptera</taxon>
        <taxon>Auchenorrhyncha</taxon>
        <taxon>Cercopoidea</taxon>
        <taxon>Clastopteridae</taxon>
        <taxon>Clastoptera</taxon>
    </lineage>
</organism>
<reference evidence="2" key="1">
    <citation type="submission" date="2015-12" db="EMBL/GenBank/DDBJ databases">
        <title>De novo transcriptome assembly of four potential Pierce s Disease insect vectors from Arizona vineyards.</title>
        <authorList>
            <person name="Tassone E.E."/>
        </authorList>
    </citation>
    <scope>NUCLEOTIDE SEQUENCE</scope>
</reference>
<dbReference type="GO" id="GO:0051959">
    <property type="term" value="F:dynein light intermediate chain binding"/>
    <property type="evidence" value="ECO:0007669"/>
    <property type="project" value="InterPro"/>
</dbReference>
<feature type="non-terminal residue" evidence="2">
    <location>
        <position position="1"/>
    </location>
</feature>
<dbReference type="EMBL" id="GEDC01028032">
    <property type="protein sequence ID" value="JAS09266.1"/>
    <property type="molecule type" value="Transcribed_RNA"/>
</dbReference>
<name>A0A1B6C6Y9_9HEMI</name>
<accession>A0A1B6C6Y9</accession>
<dbReference type="GO" id="GO:0045505">
    <property type="term" value="F:dynein intermediate chain binding"/>
    <property type="evidence" value="ECO:0007669"/>
    <property type="project" value="InterPro"/>
</dbReference>
<dbReference type="FunFam" id="3.10.490.20:FF:000001">
    <property type="entry name" value="dynein heavy chain 7, axonemal"/>
    <property type="match status" value="1"/>
</dbReference>
<gene>
    <name evidence="2" type="ORF">g.38165</name>
</gene>
<dbReference type="GO" id="GO:0007018">
    <property type="term" value="P:microtubule-based movement"/>
    <property type="evidence" value="ECO:0007669"/>
    <property type="project" value="InterPro"/>
</dbReference>
<protein>
    <recommendedName>
        <fullName evidence="1">Dynein heavy chain C-terminal domain-containing protein</fullName>
    </recommendedName>
</protein>
<dbReference type="InterPro" id="IPR041228">
    <property type="entry name" value="Dynein_C"/>
</dbReference>
<dbReference type="PANTHER" id="PTHR46961">
    <property type="entry name" value="DYNEIN HEAVY CHAIN 1, AXONEMAL-LIKE PROTEIN"/>
    <property type="match status" value="1"/>
</dbReference>
<dbReference type="AlphaFoldDB" id="A0A1B6C6Y9"/>
<proteinExistence type="predicted"/>
<sequence>NYARKYTIPIDQLTYDFQITKEESSSIMLGSAPDGVYVYGLYLDGARWDRILHFLQEQHLKVLFDSMPVIWFKPQPKGDLVVGSRYTCPLYKTFERRGVLSTTGHSTNYVLPVLIDTKKPTSHWIKRGVALLCQLND</sequence>
<dbReference type="InterPro" id="IPR043160">
    <property type="entry name" value="Dynein_C_barrel"/>
</dbReference>
<feature type="domain" description="Dynein heavy chain C-terminal" evidence="1">
    <location>
        <begin position="1"/>
        <end position="133"/>
    </location>
</feature>
<evidence type="ECO:0000313" key="2">
    <source>
        <dbReference type="EMBL" id="JAS09266.1"/>
    </source>
</evidence>